<reference evidence="1" key="1">
    <citation type="submission" date="2020-05" db="EMBL/GenBank/DDBJ databases">
        <title>Large-scale comparative analyses of tick genomes elucidate their genetic diversity and vector capacities.</title>
        <authorList>
            <person name="Jia N."/>
            <person name="Wang J."/>
            <person name="Shi W."/>
            <person name="Du L."/>
            <person name="Sun Y."/>
            <person name="Zhan W."/>
            <person name="Jiang J."/>
            <person name="Wang Q."/>
            <person name="Zhang B."/>
            <person name="Ji P."/>
            <person name="Sakyi L.B."/>
            <person name="Cui X."/>
            <person name="Yuan T."/>
            <person name="Jiang B."/>
            <person name="Yang W."/>
            <person name="Lam T.T.-Y."/>
            <person name="Chang Q."/>
            <person name="Ding S."/>
            <person name="Wang X."/>
            <person name="Zhu J."/>
            <person name="Ruan X."/>
            <person name="Zhao L."/>
            <person name="Wei J."/>
            <person name="Que T."/>
            <person name="Du C."/>
            <person name="Cheng J."/>
            <person name="Dai P."/>
            <person name="Han X."/>
            <person name="Huang E."/>
            <person name="Gao Y."/>
            <person name="Liu J."/>
            <person name="Shao H."/>
            <person name="Ye R."/>
            <person name="Li L."/>
            <person name="Wei W."/>
            <person name="Wang X."/>
            <person name="Wang C."/>
            <person name="Yang T."/>
            <person name="Huo Q."/>
            <person name="Li W."/>
            <person name="Guo W."/>
            <person name="Chen H."/>
            <person name="Zhou L."/>
            <person name="Ni X."/>
            <person name="Tian J."/>
            <person name="Zhou Y."/>
            <person name="Sheng Y."/>
            <person name="Liu T."/>
            <person name="Pan Y."/>
            <person name="Xia L."/>
            <person name="Li J."/>
            <person name="Zhao F."/>
            <person name="Cao W."/>
        </authorList>
    </citation>
    <scope>NUCLEOTIDE SEQUENCE</scope>
    <source>
        <strain evidence="1">Dsil-2018</strain>
    </source>
</reference>
<keyword evidence="2" id="KW-1185">Reference proteome</keyword>
<organism evidence="1 2">
    <name type="scientific">Dermacentor silvarum</name>
    <name type="common">Tick</name>
    <dbReference type="NCBI Taxonomy" id="543639"/>
    <lineage>
        <taxon>Eukaryota</taxon>
        <taxon>Metazoa</taxon>
        <taxon>Ecdysozoa</taxon>
        <taxon>Arthropoda</taxon>
        <taxon>Chelicerata</taxon>
        <taxon>Arachnida</taxon>
        <taxon>Acari</taxon>
        <taxon>Parasitiformes</taxon>
        <taxon>Ixodida</taxon>
        <taxon>Ixodoidea</taxon>
        <taxon>Ixodidae</taxon>
        <taxon>Rhipicephalinae</taxon>
        <taxon>Dermacentor</taxon>
    </lineage>
</organism>
<sequence length="919" mass="100398">MVPAGLRVPQTGCSRILCSDQYVMPDLSTCRDSHLAALLFLSRAAKPYDATAVLAGIERLVDPARLSIMGPECDVVGPRYEESDLGTEGDNVEDEEEFEKRQLLEQEAALMAEMGLPVSFTSAKRDSGKKRGDACAENEELLCCDAPEDQSLPATMDDWQNFWEKNGDNLVWQSWVQRYSEYISPEYLESHAASADGQMPSATGDNAVALPDGVDKRGQPKDDASSAPSTDQPAGGSAQVENERLSGGICLAENSVASTLPSGQGDQSCNNGICSTTIEGVQDDCKQLLGCGQVGDTLHREQEEDDDGSAAAGARKSDDDLWKEVWEEHYLEVYNHYYSMFGHDGEVDGCIQHSEPTNADPTPADTEQTNLATSEQTIAVECQSEAINDTLVPDSCANNQNSATDTCNAADCGSVNRQKDEQGRNCSVTEQMCADSVVKGDSEVDKEEIVLLEDECDVKLMKQMGLPVQFASAGKQKKPKKSKKCTSKRSPKVKGNEIPSWDEYWLCNGSRLLWDTWTETYPEFLEPLFLASVKLDRTLPNADECLRRCPVGGDDLPVSLHRDDSKLPKDASLWQKLWNAHCDRVCGLEFQKYQQVVYEEPSEAKEESERHNKDEVVVESAEIEAVGERRIDEVTVESVQNSVLVQQHNGQDSDGVRQCPSGSQEGDHGSPSGSCKTKGSSTEGASGSSDSACSRGSGGGSKNIQNGNGDDDGDDPPDERPVKIKKSHEEDVNSDEDDAFKALISYGLSLKESLKGIKLGPEGAKSHVANKKKRKKLRKQGASQQGTVAPQQPQEEMKELLAISSSGASTMPSYIRDNPQLIKYWIQRYRLFSKFDQGIQLDEESWFSVTPEGIAKHIAKRCKADVVIDAFCGAGGNSIQFALASRRETAQNIPAYHKSDDALNTRGTVVSGKRSRKIM</sequence>
<name>A0ACB8DQM2_DERSI</name>
<comment type="caution">
    <text evidence="1">The sequence shown here is derived from an EMBL/GenBank/DDBJ whole genome shotgun (WGS) entry which is preliminary data.</text>
</comment>
<protein>
    <submittedName>
        <fullName evidence="1">Uncharacterized protein</fullName>
    </submittedName>
</protein>
<evidence type="ECO:0000313" key="1">
    <source>
        <dbReference type="EMBL" id="KAH7974668.1"/>
    </source>
</evidence>
<gene>
    <name evidence="1" type="ORF">HPB49_018035</name>
</gene>
<proteinExistence type="predicted"/>
<dbReference type="EMBL" id="CM023479">
    <property type="protein sequence ID" value="KAH7974668.1"/>
    <property type="molecule type" value="Genomic_DNA"/>
</dbReference>
<accession>A0ACB8DQM2</accession>
<evidence type="ECO:0000313" key="2">
    <source>
        <dbReference type="Proteomes" id="UP000821865"/>
    </source>
</evidence>
<dbReference type="Proteomes" id="UP000821865">
    <property type="component" value="Chromosome 10"/>
</dbReference>